<keyword evidence="2" id="KW-1185">Reference proteome</keyword>
<dbReference type="EMBL" id="MU393610">
    <property type="protein sequence ID" value="KAI4859841.1"/>
    <property type="molecule type" value="Genomic_DNA"/>
</dbReference>
<accession>A0ACB9YL49</accession>
<evidence type="ECO:0000313" key="1">
    <source>
        <dbReference type="EMBL" id="KAI4859841.1"/>
    </source>
</evidence>
<sequence length="178" mass="18200">MRSWVILMAVLVVVVSAEHNVIIEGLQKRPEILDDDDICKGALVPANSIYSGLPMPPPSLVTMSLPFDACATSIAFSGDASVASQFSSYTSEVKDWYTSHRAQLQSALASCTSLASFLTMDIPVCLSSISDLGPTSAANPTLAATPTPSATSNAASRKTGARAGAAAAAGLLGVVAAL</sequence>
<evidence type="ECO:0000313" key="2">
    <source>
        <dbReference type="Proteomes" id="UP001497700"/>
    </source>
</evidence>
<protein>
    <submittedName>
        <fullName evidence="1">Uncharacterized protein</fullName>
    </submittedName>
</protein>
<proteinExistence type="predicted"/>
<comment type="caution">
    <text evidence="1">The sequence shown here is derived from an EMBL/GenBank/DDBJ whole genome shotgun (WGS) entry which is preliminary data.</text>
</comment>
<gene>
    <name evidence="1" type="ORF">F4820DRAFT_138720</name>
</gene>
<reference evidence="1 2" key="1">
    <citation type="journal article" date="2022" name="New Phytol.">
        <title>Ecological generalism drives hyperdiversity of secondary metabolite gene clusters in xylarialean endophytes.</title>
        <authorList>
            <person name="Franco M.E.E."/>
            <person name="Wisecaver J.H."/>
            <person name="Arnold A.E."/>
            <person name="Ju Y.M."/>
            <person name="Slot J.C."/>
            <person name="Ahrendt S."/>
            <person name="Moore L.P."/>
            <person name="Eastman K.E."/>
            <person name="Scott K."/>
            <person name="Konkel Z."/>
            <person name="Mondo S.J."/>
            <person name="Kuo A."/>
            <person name="Hayes R.D."/>
            <person name="Haridas S."/>
            <person name="Andreopoulos B."/>
            <person name="Riley R."/>
            <person name="LaButti K."/>
            <person name="Pangilinan J."/>
            <person name="Lipzen A."/>
            <person name="Amirebrahimi M."/>
            <person name="Yan J."/>
            <person name="Adam C."/>
            <person name="Keymanesh K."/>
            <person name="Ng V."/>
            <person name="Louie K."/>
            <person name="Northen T."/>
            <person name="Drula E."/>
            <person name="Henrissat B."/>
            <person name="Hsieh H.M."/>
            <person name="Youens-Clark K."/>
            <person name="Lutzoni F."/>
            <person name="Miadlikowska J."/>
            <person name="Eastwood D.C."/>
            <person name="Hamelin R.C."/>
            <person name="Grigoriev I.V."/>
            <person name="U'Ren J.M."/>
        </authorList>
    </citation>
    <scope>NUCLEOTIDE SEQUENCE [LARGE SCALE GENOMIC DNA]</scope>
    <source>
        <strain evidence="1 2">CBS 119005</strain>
    </source>
</reference>
<dbReference type="Proteomes" id="UP001497700">
    <property type="component" value="Unassembled WGS sequence"/>
</dbReference>
<name>A0ACB9YL49_9PEZI</name>
<organism evidence="1 2">
    <name type="scientific">Hypoxylon rubiginosum</name>
    <dbReference type="NCBI Taxonomy" id="110542"/>
    <lineage>
        <taxon>Eukaryota</taxon>
        <taxon>Fungi</taxon>
        <taxon>Dikarya</taxon>
        <taxon>Ascomycota</taxon>
        <taxon>Pezizomycotina</taxon>
        <taxon>Sordariomycetes</taxon>
        <taxon>Xylariomycetidae</taxon>
        <taxon>Xylariales</taxon>
        <taxon>Hypoxylaceae</taxon>
        <taxon>Hypoxylon</taxon>
    </lineage>
</organism>